<gene>
    <name evidence="1" type="ORF">OLEA9_A000964</name>
</gene>
<evidence type="ECO:0000313" key="1">
    <source>
        <dbReference type="EMBL" id="CAA2955513.1"/>
    </source>
</evidence>
<dbReference type="Gramene" id="OE9A000964T1">
    <property type="protein sequence ID" value="OE9A000964C1"/>
    <property type="gene ID" value="OE9A000964"/>
</dbReference>
<dbReference type="EMBL" id="CACTIH010000153">
    <property type="protein sequence ID" value="CAA2955513.1"/>
    <property type="molecule type" value="Genomic_DNA"/>
</dbReference>
<dbReference type="Proteomes" id="UP000594638">
    <property type="component" value="Unassembled WGS sequence"/>
</dbReference>
<dbReference type="AlphaFoldDB" id="A0A8S0PPR6"/>
<accession>A0A8S0PPR6</accession>
<organism evidence="1 2">
    <name type="scientific">Olea europaea subsp. europaea</name>
    <dbReference type="NCBI Taxonomy" id="158383"/>
    <lineage>
        <taxon>Eukaryota</taxon>
        <taxon>Viridiplantae</taxon>
        <taxon>Streptophyta</taxon>
        <taxon>Embryophyta</taxon>
        <taxon>Tracheophyta</taxon>
        <taxon>Spermatophyta</taxon>
        <taxon>Magnoliopsida</taxon>
        <taxon>eudicotyledons</taxon>
        <taxon>Gunneridae</taxon>
        <taxon>Pentapetalae</taxon>
        <taxon>asterids</taxon>
        <taxon>lamiids</taxon>
        <taxon>Lamiales</taxon>
        <taxon>Oleaceae</taxon>
        <taxon>Oleeae</taxon>
        <taxon>Olea</taxon>
    </lineage>
</organism>
<name>A0A8S0PPR6_OLEEU</name>
<protein>
    <submittedName>
        <fullName evidence="1">Uncharacterized protein</fullName>
    </submittedName>
</protein>
<evidence type="ECO:0000313" key="2">
    <source>
        <dbReference type="Proteomes" id="UP000594638"/>
    </source>
</evidence>
<proteinExistence type="predicted"/>
<comment type="caution">
    <text evidence="1">The sequence shown here is derived from an EMBL/GenBank/DDBJ whole genome shotgun (WGS) entry which is preliminary data.</text>
</comment>
<sequence>MEWTVDGLDFGVGQKLYRGECSRHLGHRDRSSHAVVVVHRRATSLRRSEKENGVMVKWYVGGEVEWVEEMKCTVQIIIVIMWEFGSWEIETNARCYAAFYIVGFMFQI</sequence>
<keyword evidence="2" id="KW-1185">Reference proteome</keyword>
<reference evidence="1 2" key="1">
    <citation type="submission" date="2019-12" db="EMBL/GenBank/DDBJ databases">
        <authorList>
            <person name="Alioto T."/>
            <person name="Alioto T."/>
            <person name="Gomez Garrido J."/>
        </authorList>
    </citation>
    <scope>NUCLEOTIDE SEQUENCE [LARGE SCALE GENOMIC DNA]</scope>
</reference>